<dbReference type="InterPro" id="IPR001296">
    <property type="entry name" value="Glyco_trans_1"/>
</dbReference>
<evidence type="ECO:0000256" key="1">
    <source>
        <dbReference type="ARBA" id="ARBA00022679"/>
    </source>
</evidence>
<protein>
    <submittedName>
        <fullName evidence="3">Glycosyl transferase</fullName>
    </submittedName>
</protein>
<dbReference type="PANTHER" id="PTHR46401">
    <property type="entry name" value="GLYCOSYLTRANSFERASE WBBK-RELATED"/>
    <property type="match status" value="1"/>
</dbReference>
<dbReference type="AlphaFoldDB" id="A0A2M9ZF82"/>
<evidence type="ECO:0000259" key="2">
    <source>
        <dbReference type="Pfam" id="PF00534"/>
    </source>
</evidence>
<organism evidence="3 4">
    <name type="scientific">Leptospira wolffii</name>
    <dbReference type="NCBI Taxonomy" id="409998"/>
    <lineage>
        <taxon>Bacteria</taxon>
        <taxon>Pseudomonadati</taxon>
        <taxon>Spirochaetota</taxon>
        <taxon>Spirochaetia</taxon>
        <taxon>Leptospirales</taxon>
        <taxon>Leptospiraceae</taxon>
        <taxon>Leptospira</taxon>
    </lineage>
</organism>
<dbReference type="RefSeq" id="WP_100757611.1">
    <property type="nucleotide sequence ID" value="NZ_NPDT01000001.1"/>
</dbReference>
<dbReference type="GO" id="GO:0009103">
    <property type="term" value="P:lipopolysaccharide biosynthetic process"/>
    <property type="evidence" value="ECO:0007669"/>
    <property type="project" value="TreeGrafter"/>
</dbReference>
<dbReference type="Gene3D" id="3.40.50.2000">
    <property type="entry name" value="Glycogen Phosphorylase B"/>
    <property type="match status" value="2"/>
</dbReference>
<dbReference type="Proteomes" id="UP000231912">
    <property type="component" value="Unassembled WGS sequence"/>
</dbReference>
<dbReference type="GO" id="GO:0016757">
    <property type="term" value="F:glycosyltransferase activity"/>
    <property type="evidence" value="ECO:0007669"/>
    <property type="project" value="InterPro"/>
</dbReference>
<comment type="caution">
    <text evidence="3">The sequence shown here is derived from an EMBL/GenBank/DDBJ whole genome shotgun (WGS) entry which is preliminary data.</text>
</comment>
<feature type="domain" description="Glycosyl transferase family 1" evidence="2">
    <location>
        <begin position="175"/>
        <end position="330"/>
    </location>
</feature>
<sequence length="358" mass="41496">MNFGRRSVHQFAAGFNTGDAISNEMSSLRTLFRKMGYSSEIFAENTGPGTGALVKKHKAYSPRKRDILIYHHSIHSEVLEFVQETKNPKILVYHNVTPYHYFERYDLKLTYLLKKGREELEVLRDEFDFVLAVSEYNKKELNDLGFKNVEVLPITYQLPQVKSPIENPPPIDESPKIPKFLFVGRITPNKKQDDLIRFAHIYSKLFGPDFQLFIVGFSSKELYLYREELERMLDFYKLRQNVIITDFLSDEEVRRMYRSCDLFLSMSEHEGFCVPLLEAMVHKIPILAYDAGAVSETLDGAGILFKEKRMETVAELAHKLATDSNLRNDILDTQEHRLRNFSAVNPESIMRPILAKLA</sequence>
<dbReference type="SUPFAM" id="SSF53756">
    <property type="entry name" value="UDP-Glycosyltransferase/glycogen phosphorylase"/>
    <property type="match status" value="1"/>
</dbReference>
<dbReference type="EMBL" id="NPDT01000001">
    <property type="protein sequence ID" value="PJZ67055.1"/>
    <property type="molecule type" value="Genomic_DNA"/>
</dbReference>
<reference evidence="3 4" key="1">
    <citation type="submission" date="2017-07" db="EMBL/GenBank/DDBJ databases">
        <title>Leptospira spp. isolated from tropical soils.</title>
        <authorList>
            <person name="Thibeaux R."/>
            <person name="Iraola G."/>
            <person name="Ferres I."/>
            <person name="Bierque E."/>
            <person name="Girault D."/>
            <person name="Soupe-Gilbert M.-E."/>
            <person name="Picardeau M."/>
            <person name="Goarant C."/>
        </authorList>
    </citation>
    <scope>NUCLEOTIDE SEQUENCE [LARGE SCALE GENOMIC DNA]</scope>
    <source>
        <strain evidence="3 4">FH2-C-A2</strain>
    </source>
</reference>
<name>A0A2M9ZF82_9LEPT</name>
<proteinExistence type="predicted"/>
<dbReference type="Pfam" id="PF00534">
    <property type="entry name" value="Glycos_transf_1"/>
    <property type="match status" value="1"/>
</dbReference>
<evidence type="ECO:0000313" key="4">
    <source>
        <dbReference type="Proteomes" id="UP000231912"/>
    </source>
</evidence>
<keyword evidence="1 3" id="KW-0808">Transferase</keyword>
<dbReference type="CDD" id="cd03801">
    <property type="entry name" value="GT4_PimA-like"/>
    <property type="match status" value="1"/>
</dbReference>
<dbReference type="PANTHER" id="PTHR46401:SF2">
    <property type="entry name" value="GLYCOSYLTRANSFERASE WBBK-RELATED"/>
    <property type="match status" value="1"/>
</dbReference>
<gene>
    <name evidence="3" type="ORF">CH371_02985</name>
</gene>
<accession>A0A2M9ZF82</accession>
<evidence type="ECO:0000313" key="3">
    <source>
        <dbReference type="EMBL" id="PJZ67055.1"/>
    </source>
</evidence>